<evidence type="ECO:0000313" key="2">
    <source>
        <dbReference type="EMBL" id="KAF1940468.1"/>
    </source>
</evidence>
<feature type="chain" id="PRO_5025633442" description="LysM domain-containing protein" evidence="1">
    <location>
        <begin position="23"/>
        <end position="435"/>
    </location>
</feature>
<dbReference type="OrthoDB" id="3691081at2759"/>
<proteinExistence type="predicted"/>
<name>A0A6A5SLF5_9PLEO</name>
<sequence length="435" mass="48034">MARSLLFILGAMLTLLFDIAHANPKEMLRMYGFSSDTCDNMPILGNFDVYLGSCFNIAGGCRSITPFSHKNLDWIENLNRGAFAFCTVYTFTEFGCLPVHLNGAHDVPMNIGECLTPWYENSPMRSVQFLCGEEPRDILRPATIHTTYTAAVPITSWKQGADSKFTPHVSTKTATIRTVIVSPNPLVSVTEVSSTITIRSTTTVFTATPLPKTILSRSELSLEPAETNRLVKRAKWNGPRKGVWMRHPWSMSLTCFECYTKSDDNISKFECRAGPDNIIDCGPEPDLRVKTITVHATITTTIYPGHTMVPHIGKRGSWHRAVVFNNPFQAGTKVCADAEWEKRGHDKTEIRLQKPKTNLKKCKDADEIAYIQPNQPIVTVAGLPVTTTVTAPPVFTTFVLPTSTVISGPITITTTVPIAPTVMAAVENQPPHPDL</sequence>
<reference evidence="2" key="1">
    <citation type="journal article" date="2020" name="Stud. Mycol.">
        <title>101 Dothideomycetes genomes: a test case for predicting lifestyles and emergence of pathogens.</title>
        <authorList>
            <person name="Haridas S."/>
            <person name="Albert R."/>
            <person name="Binder M."/>
            <person name="Bloem J."/>
            <person name="Labutti K."/>
            <person name="Salamov A."/>
            <person name="Andreopoulos B."/>
            <person name="Baker S."/>
            <person name="Barry K."/>
            <person name="Bills G."/>
            <person name="Bluhm B."/>
            <person name="Cannon C."/>
            <person name="Castanera R."/>
            <person name="Culley D."/>
            <person name="Daum C."/>
            <person name="Ezra D."/>
            <person name="Gonzalez J."/>
            <person name="Henrissat B."/>
            <person name="Kuo A."/>
            <person name="Liang C."/>
            <person name="Lipzen A."/>
            <person name="Lutzoni F."/>
            <person name="Magnuson J."/>
            <person name="Mondo S."/>
            <person name="Nolan M."/>
            <person name="Ohm R."/>
            <person name="Pangilinan J."/>
            <person name="Park H.-J."/>
            <person name="Ramirez L."/>
            <person name="Alfaro M."/>
            <person name="Sun H."/>
            <person name="Tritt A."/>
            <person name="Yoshinaga Y."/>
            <person name="Zwiers L.-H."/>
            <person name="Turgeon B."/>
            <person name="Goodwin S."/>
            <person name="Spatafora J."/>
            <person name="Crous P."/>
            <person name="Grigoriev I."/>
        </authorList>
    </citation>
    <scope>NUCLEOTIDE SEQUENCE</scope>
    <source>
        <strain evidence="2">CBS 161.51</strain>
    </source>
</reference>
<evidence type="ECO:0000256" key="1">
    <source>
        <dbReference type="SAM" id="SignalP"/>
    </source>
</evidence>
<evidence type="ECO:0008006" key="4">
    <source>
        <dbReference type="Google" id="ProtNLM"/>
    </source>
</evidence>
<accession>A0A6A5SLF5</accession>
<organism evidence="2 3">
    <name type="scientific">Clathrospora elynae</name>
    <dbReference type="NCBI Taxonomy" id="706981"/>
    <lineage>
        <taxon>Eukaryota</taxon>
        <taxon>Fungi</taxon>
        <taxon>Dikarya</taxon>
        <taxon>Ascomycota</taxon>
        <taxon>Pezizomycotina</taxon>
        <taxon>Dothideomycetes</taxon>
        <taxon>Pleosporomycetidae</taxon>
        <taxon>Pleosporales</taxon>
        <taxon>Diademaceae</taxon>
        <taxon>Clathrospora</taxon>
    </lineage>
</organism>
<protein>
    <recommendedName>
        <fullName evidence="4">LysM domain-containing protein</fullName>
    </recommendedName>
</protein>
<dbReference type="AlphaFoldDB" id="A0A6A5SLF5"/>
<keyword evidence="3" id="KW-1185">Reference proteome</keyword>
<keyword evidence="1" id="KW-0732">Signal</keyword>
<evidence type="ECO:0000313" key="3">
    <source>
        <dbReference type="Proteomes" id="UP000800038"/>
    </source>
</evidence>
<dbReference type="Proteomes" id="UP000800038">
    <property type="component" value="Unassembled WGS sequence"/>
</dbReference>
<dbReference type="EMBL" id="ML976062">
    <property type="protein sequence ID" value="KAF1940468.1"/>
    <property type="molecule type" value="Genomic_DNA"/>
</dbReference>
<feature type="signal peptide" evidence="1">
    <location>
        <begin position="1"/>
        <end position="22"/>
    </location>
</feature>
<gene>
    <name evidence="2" type="ORF">EJ02DRAFT_513099</name>
</gene>